<evidence type="ECO:0000313" key="7">
    <source>
        <dbReference type="EMBL" id="URI11715.1"/>
    </source>
</evidence>
<dbReference type="SUPFAM" id="SSF53335">
    <property type="entry name" value="S-adenosyl-L-methionine-dependent methyltransferases"/>
    <property type="match status" value="1"/>
</dbReference>
<dbReference type="CDD" id="cd02440">
    <property type="entry name" value="AdoMet_MTases"/>
    <property type="match status" value="1"/>
</dbReference>
<dbReference type="PRINTS" id="PR00996">
    <property type="entry name" value="CHERMTFRASE"/>
</dbReference>
<dbReference type="Pfam" id="PF03705">
    <property type="entry name" value="CheR_N"/>
    <property type="match status" value="1"/>
</dbReference>
<gene>
    <name evidence="7" type="ORF">MW290_22625</name>
</gene>
<dbReference type="EC" id="2.1.1.80" evidence="5"/>
<evidence type="ECO:0000313" key="8">
    <source>
        <dbReference type="Proteomes" id="UP001056201"/>
    </source>
</evidence>
<name>A0ABY4SHT3_AQUTE</name>
<dbReference type="InterPro" id="IPR036804">
    <property type="entry name" value="CheR_N_sf"/>
</dbReference>
<dbReference type="SMART" id="SM00138">
    <property type="entry name" value="MeTrc"/>
    <property type="match status" value="1"/>
</dbReference>
<dbReference type="InterPro" id="IPR000780">
    <property type="entry name" value="CheR_MeTrfase"/>
</dbReference>
<accession>A0ABY4SHT3</accession>
<dbReference type="InterPro" id="IPR029063">
    <property type="entry name" value="SAM-dependent_MTases_sf"/>
</dbReference>
<dbReference type="SUPFAM" id="SSF47757">
    <property type="entry name" value="Chemotaxis receptor methyltransferase CheR, N-terminal domain"/>
    <property type="match status" value="1"/>
</dbReference>
<evidence type="ECO:0000259" key="6">
    <source>
        <dbReference type="PROSITE" id="PS50123"/>
    </source>
</evidence>
<comment type="function">
    <text evidence="5">Methylation of the membrane-bound methyl-accepting chemotaxis proteins (MCP) to form gamma-glutamyl methyl ester residues in MCP.</text>
</comment>
<keyword evidence="8" id="KW-1185">Reference proteome</keyword>
<feature type="domain" description="CheR-type methyltransferase" evidence="6">
    <location>
        <begin position="1"/>
        <end position="268"/>
    </location>
</feature>
<dbReference type="EMBL" id="CP097636">
    <property type="protein sequence ID" value="URI11715.1"/>
    <property type="molecule type" value="Genomic_DNA"/>
</dbReference>
<evidence type="ECO:0000256" key="1">
    <source>
        <dbReference type="ARBA" id="ARBA00001541"/>
    </source>
</evidence>
<dbReference type="PANTHER" id="PTHR24422:SF26">
    <property type="entry name" value="CHEMOTAXIS PROTEIN METHYLTRANSFERASE"/>
    <property type="match status" value="1"/>
</dbReference>
<keyword evidence="3 5" id="KW-0808">Transferase</keyword>
<evidence type="ECO:0000256" key="2">
    <source>
        <dbReference type="ARBA" id="ARBA00022603"/>
    </source>
</evidence>
<comment type="catalytic activity">
    <reaction evidence="1 5">
        <text>L-glutamyl-[protein] + S-adenosyl-L-methionine = [protein]-L-glutamate 5-O-methyl ester + S-adenosyl-L-homocysteine</text>
        <dbReference type="Rhea" id="RHEA:24452"/>
        <dbReference type="Rhea" id="RHEA-COMP:10208"/>
        <dbReference type="Rhea" id="RHEA-COMP:10311"/>
        <dbReference type="ChEBI" id="CHEBI:29973"/>
        <dbReference type="ChEBI" id="CHEBI:57856"/>
        <dbReference type="ChEBI" id="CHEBI:59789"/>
        <dbReference type="ChEBI" id="CHEBI:82795"/>
        <dbReference type="EC" id="2.1.1.80"/>
    </reaction>
</comment>
<dbReference type="InterPro" id="IPR050903">
    <property type="entry name" value="Bact_Chemotaxis_MeTrfase"/>
</dbReference>
<dbReference type="Gene3D" id="3.40.50.150">
    <property type="entry name" value="Vaccinia Virus protein VP39"/>
    <property type="match status" value="1"/>
</dbReference>
<dbReference type="InterPro" id="IPR022641">
    <property type="entry name" value="CheR_N"/>
</dbReference>
<dbReference type="InterPro" id="IPR026024">
    <property type="entry name" value="Chemotaxis_MeTrfase_CheR"/>
</dbReference>
<evidence type="ECO:0000256" key="3">
    <source>
        <dbReference type="ARBA" id="ARBA00022679"/>
    </source>
</evidence>
<sequence length="268" mass="30442">MQHPAISEREYQRFQAFIHEAAGITLSSGKKALVCGRLAKRLAHHGFEKYGDYLSLLDSGRDPAEVQIAVDLLTTNETYFFREPKHFELLRRLALEAPRSQAFRIWSAACSSGEEPYSMAMVLADVRADKPWEVVGSDISSRVLERARQGHYPMERARQVPPAYLKRFCLKGTGDQEGTLLVQRALRERIKLLQVNLNQPLPVDLSNFDVVFLRNVMIYFNADTKRQVVERVVATLRRGGFFIVGHSESLNGMMTGVEQVSPSVYRKL</sequence>
<dbReference type="Proteomes" id="UP001056201">
    <property type="component" value="Chromosome 2"/>
</dbReference>
<dbReference type="Pfam" id="PF01739">
    <property type="entry name" value="CheR"/>
    <property type="match status" value="1"/>
</dbReference>
<dbReference type="InterPro" id="IPR022642">
    <property type="entry name" value="CheR_C"/>
</dbReference>
<evidence type="ECO:0000256" key="4">
    <source>
        <dbReference type="ARBA" id="ARBA00022691"/>
    </source>
</evidence>
<dbReference type="PROSITE" id="PS50123">
    <property type="entry name" value="CHER"/>
    <property type="match status" value="1"/>
</dbReference>
<proteinExistence type="predicted"/>
<dbReference type="RefSeq" id="WP_250199906.1">
    <property type="nucleotide sequence ID" value="NZ_CP097636.1"/>
</dbReference>
<evidence type="ECO:0000256" key="5">
    <source>
        <dbReference type="PIRNR" id="PIRNR000410"/>
    </source>
</evidence>
<protein>
    <recommendedName>
        <fullName evidence="5">Chemotaxis protein methyltransferase</fullName>
        <ecNumber evidence="5">2.1.1.80</ecNumber>
    </recommendedName>
</protein>
<dbReference type="PANTHER" id="PTHR24422">
    <property type="entry name" value="CHEMOTAXIS PROTEIN METHYLTRANSFERASE"/>
    <property type="match status" value="1"/>
</dbReference>
<dbReference type="PIRSF" id="PIRSF000410">
    <property type="entry name" value="CheR"/>
    <property type="match status" value="1"/>
</dbReference>
<keyword evidence="4 5" id="KW-0949">S-adenosyl-L-methionine</keyword>
<keyword evidence="2 5" id="KW-0489">Methyltransferase</keyword>
<dbReference type="Gene3D" id="1.10.155.10">
    <property type="entry name" value="Chemotaxis receptor methyltransferase CheR, N-terminal domain"/>
    <property type="match status" value="1"/>
</dbReference>
<reference evidence="7" key="1">
    <citation type="submission" date="2022-05" db="EMBL/GenBank/DDBJ databases">
        <title>An RpoN-dependent PEP-CTERM gene is involved in floc formation of an Aquincola tertiaricarbonis strain.</title>
        <authorList>
            <person name="Qiu D."/>
            <person name="Xia M."/>
        </authorList>
    </citation>
    <scope>NUCLEOTIDE SEQUENCE</scope>
    <source>
        <strain evidence="7">RN12</strain>
    </source>
</reference>
<organism evidence="7 8">
    <name type="scientific">Aquincola tertiaricarbonis</name>
    <dbReference type="NCBI Taxonomy" id="391953"/>
    <lineage>
        <taxon>Bacteria</taxon>
        <taxon>Pseudomonadati</taxon>
        <taxon>Pseudomonadota</taxon>
        <taxon>Betaproteobacteria</taxon>
        <taxon>Burkholderiales</taxon>
        <taxon>Sphaerotilaceae</taxon>
        <taxon>Aquincola</taxon>
    </lineage>
</organism>